<accession>A0A5A9GFE1</accession>
<organism evidence="1 2">
    <name type="scientific">Azospirillum lipoferum</name>
    <dbReference type="NCBI Taxonomy" id="193"/>
    <lineage>
        <taxon>Bacteria</taxon>
        <taxon>Pseudomonadati</taxon>
        <taxon>Pseudomonadota</taxon>
        <taxon>Alphaproteobacteria</taxon>
        <taxon>Rhodospirillales</taxon>
        <taxon>Azospirillaceae</taxon>
        <taxon>Azospirillum</taxon>
    </lineage>
</organism>
<evidence type="ECO:0000313" key="2">
    <source>
        <dbReference type="Proteomes" id="UP000324927"/>
    </source>
</evidence>
<dbReference type="RefSeq" id="WP_149233729.1">
    <property type="nucleotide sequence ID" value="NZ_JALJXJ010000013.1"/>
</dbReference>
<reference evidence="1 2" key="1">
    <citation type="submission" date="2019-08" db="EMBL/GenBank/DDBJ databases">
        <authorList>
            <person name="Grouzdev D."/>
            <person name="Tikhonova E."/>
            <person name="Kravchenko I."/>
        </authorList>
    </citation>
    <scope>NUCLEOTIDE SEQUENCE [LARGE SCALE GENOMIC DNA]</scope>
    <source>
        <strain evidence="1 2">59b</strain>
    </source>
</reference>
<gene>
    <name evidence="1" type="ORF">FZ942_24640</name>
</gene>
<dbReference type="EMBL" id="VTTN01000012">
    <property type="protein sequence ID" value="KAA0593131.1"/>
    <property type="molecule type" value="Genomic_DNA"/>
</dbReference>
<proteinExistence type="predicted"/>
<evidence type="ECO:0000313" key="1">
    <source>
        <dbReference type="EMBL" id="KAA0593131.1"/>
    </source>
</evidence>
<protein>
    <submittedName>
        <fullName evidence="1">Uncharacterized protein</fullName>
    </submittedName>
</protein>
<name>A0A5A9GFE1_AZOLI</name>
<dbReference type="AlphaFoldDB" id="A0A5A9GFE1"/>
<comment type="caution">
    <text evidence="1">The sequence shown here is derived from an EMBL/GenBank/DDBJ whole genome shotgun (WGS) entry which is preliminary data.</text>
</comment>
<dbReference type="Proteomes" id="UP000324927">
    <property type="component" value="Unassembled WGS sequence"/>
</dbReference>
<dbReference type="OrthoDB" id="8481037at2"/>
<keyword evidence="2" id="KW-1185">Reference proteome</keyword>
<sequence>MPTIYDIAQLQPLAAIGRAHGVRFRLRGGVATRLVMQMDNAAWGRPADLFSLTPFLSDVDLVHSGQPKQTRQIMEAIQGSVPGAECVRWELWSKEDEAAAQADWAQGNLIPARLLSIGDDPLGSVADPAGGLEDLRKRHFRYVRTPLYLQSPLFRAGRDLEVFSALLFLQTLAEAGISDNLDTLRAQSGWAAVQAVFADARSDWIQRRRLEEHAPLRDRLVRLVLAAIAWHRTPREFHQVATASGLRAYLTAVTGPGNPVQLPDPLHSFLTDEFSPSHDPWAEPSAFCISPVLGGDSRRLPLVLSGALWTNVPPPNLPPLAAGLQIALVSPPLPVAPGGAVTGWPGSMVDPMSTVARLVSDADEFIHLHLWPTGTARPVPAACQVEDLSALLLLEGEQLSEPVVIAPACVAERRSAQPGAGLSLRLNCYGALAALARSASLSARIILVHLGNG</sequence>